<accession>A0A0R1YPY9</accession>
<dbReference type="InterPro" id="IPR043149">
    <property type="entry name" value="TagF_N"/>
</dbReference>
<dbReference type="Gene3D" id="3.40.50.12580">
    <property type="match status" value="1"/>
</dbReference>
<dbReference type="InterPro" id="IPR007554">
    <property type="entry name" value="Glycerophosphate_synth"/>
</dbReference>
<comment type="subcellular location">
    <subcellularLocation>
        <location evidence="1">Cell membrane</location>
        <topology evidence="1">Peripheral membrane protein</topology>
    </subcellularLocation>
</comment>
<sequence length="405" mass="47387">MKKTIINFIKLIARYILIALNGGFICMGTKKNRIIFESFNGRDISDNPLAIYRQLISDRPELRQSCYFSVKPSEYRRLAQAFPTIQLLKRFTPGWVGYIGRADYWVMNSRMPKWWKKNRRTTYIQTWHGTPLKRLGVDIDQVEIPGSSTAKYHRDFVEEAARWDYLIAPNQYSKTIFSRAFQFHNRFLDIGYPRNDILYQQDNLAAINQLKQCLFGMVPKKVVMYAPTWRDDDYRAKGVYNFELPFDLATFFKNVDADTRLIIRPHYLVKDHIDITGFEDRVSIMADADINQLYLVTDLLITDYSSVMFDFANLKRPMLFFPYDLAHYRDELRGFYFNYDQQHLPGPMVTTAADFYQQLAIFNRDGEFSASAAQLAAFNDQFCAWENGLAAEKVSQLILRGNSND</sequence>
<gene>
    <name evidence="8" type="ORF">FD47_GL000845</name>
</gene>
<dbReference type="SUPFAM" id="SSF53756">
    <property type="entry name" value="UDP-Glycosyltransferase/glycogen phosphorylase"/>
    <property type="match status" value="1"/>
</dbReference>
<evidence type="ECO:0000313" key="9">
    <source>
        <dbReference type="Proteomes" id="UP000051010"/>
    </source>
</evidence>
<proteinExistence type="inferred from homology"/>
<evidence type="ECO:0000256" key="1">
    <source>
        <dbReference type="ARBA" id="ARBA00004202"/>
    </source>
</evidence>
<evidence type="ECO:0000256" key="5">
    <source>
        <dbReference type="ARBA" id="ARBA00022944"/>
    </source>
</evidence>
<organism evidence="8 9">
    <name type="scientific">Lentilactobacillus parafarraginis DSM 18390 = JCM 14109</name>
    <dbReference type="NCBI Taxonomy" id="1423786"/>
    <lineage>
        <taxon>Bacteria</taxon>
        <taxon>Bacillati</taxon>
        <taxon>Bacillota</taxon>
        <taxon>Bacilli</taxon>
        <taxon>Lactobacillales</taxon>
        <taxon>Lactobacillaceae</taxon>
        <taxon>Lentilactobacillus</taxon>
    </lineage>
</organism>
<dbReference type="InterPro" id="IPR051612">
    <property type="entry name" value="Teichoic_Acid_Biosynth"/>
</dbReference>
<dbReference type="Pfam" id="PF04464">
    <property type="entry name" value="Glyphos_transf"/>
    <property type="match status" value="1"/>
</dbReference>
<dbReference type="GO" id="GO:0005886">
    <property type="term" value="C:plasma membrane"/>
    <property type="evidence" value="ECO:0007669"/>
    <property type="project" value="UniProtKB-SubCell"/>
</dbReference>
<keyword evidence="7" id="KW-1133">Transmembrane helix</keyword>
<dbReference type="PATRIC" id="fig|1423786.4.peg.889"/>
<evidence type="ECO:0000256" key="4">
    <source>
        <dbReference type="ARBA" id="ARBA00022679"/>
    </source>
</evidence>
<dbReference type="EMBL" id="AZFZ01000019">
    <property type="protein sequence ID" value="KRM44154.1"/>
    <property type="molecule type" value="Genomic_DNA"/>
</dbReference>
<dbReference type="PANTHER" id="PTHR37316">
    <property type="entry name" value="TEICHOIC ACID GLYCEROL-PHOSPHATE PRIMASE"/>
    <property type="match status" value="1"/>
</dbReference>
<name>A0A0R1YPY9_9LACO</name>
<comment type="caution">
    <text evidence="8">The sequence shown here is derived from an EMBL/GenBank/DDBJ whole genome shotgun (WGS) entry which is preliminary data.</text>
</comment>
<evidence type="ECO:0000256" key="2">
    <source>
        <dbReference type="ARBA" id="ARBA00010488"/>
    </source>
</evidence>
<dbReference type="InterPro" id="IPR043148">
    <property type="entry name" value="TagF_C"/>
</dbReference>
<keyword evidence="3" id="KW-1003">Cell membrane</keyword>
<dbReference type="Proteomes" id="UP000051010">
    <property type="component" value="Unassembled WGS sequence"/>
</dbReference>
<evidence type="ECO:0000256" key="3">
    <source>
        <dbReference type="ARBA" id="ARBA00022475"/>
    </source>
</evidence>
<keyword evidence="5" id="KW-0777">Teichoic acid biosynthesis</keyword>
<dbReference type="RefSeq" id="WP_054733906.1">
    <property type="nucleotide sequence ID" value="NZ_AZFZ01000019.1"/>
</dbReference>
<dbReference type="GO" id="GO:0047355">
    <property type="term" value="F:CDP-glycerol glycerophosphotransferase activity"/>
    <property type="evidence" value="ECO:0007669"/>
    <property type="project" value="InterPro"/>
</dbReference>
<dbReference type="AlphaFoldDB" id="A0A0R1YPY9"/>
<feature type="transmembrane region" description="Helical" evidence="7">
    <location>
        <begin position="12"/>
        <end position="30"/>
    </location>
</feature>
<protein>
    <submittedName>
        <fullName evidence="8">CDP-glycerol poly(Glycerophosphate) glycerophosphotransferase</fullName>
    </submittedName>
</protein>
<keyword evidence="6 7" id="KW-0472">Membrane</keyword>
<reference evidence="8 9" key="1">
    <citation type="journal article" date="2015" name="Genome Announc.">
        <title>Expanding the biotechnology potential of lactobacilli through comparative genomics of 213 strains and associated genera.</title>
        <authorList>
            <person name="Sun Z."/>
            <person name="Harris H.M."/>
            <person name="McCann A."/>
            <person name="Guo C."/>
            <person name="Argimon S."/>
            <person name="Zhang W."/>
            <person name="Yang X."/>
            <person name="Jeffery I.B."/>
            <person name="Cooney J.C."/>
            <person name="Kagawa T.F."/>
            <person name="Liu W."/>
            <person name="Song Y."/>
            <person name="Salvetti E."/>
            <person name="Wrobel A."/>
            <person name="Rasinkangas P."/>
            <person name="Parkhill J."/>
            <person name="Rea M.C."/>
            <person name="O'Sullivan O."/>
            <person name="Ritari J."/>
            <person name="Douillard F.P."/>
            <person name="Paul Ross R."/>
            <person name="Yang R."/>
            <person name="Briner A.E."/>
            <person name="Felis G.E."/>
            <person name="de Vos W.M."/>
            <person name="Barrangou R."/>
            <person name="Klaenhammer T.R."/>
            <person name="Caufield P.W."/>
            <person name="Cui Y."/>
            <person name="Zhang H."/>
            <person name="O'Toole P.W."/>
        </authorList>
    </citation>
    <scope>NUCLEOTIDE SEQUENCE [LARGE SCALE GENOMIC DNA]</scope>
    <source>
        <strain evidence="8 9">DSM 18390</strain>
    </source>
</reference>
<evidence type="ECO:0000313" key="8">
    <source>
        <dbReference type="EMBL" id="KRM44154.1"/>
    </source>
</evidence>
<evidence type="ECO:0000256" key="6">
    <source>
        <dbReference type="ARBA" id="ARBA00023136"/>
    </source>
</evidence>
<keyword evidence="4 8" id="KW-0808">Transferase</keyword>
<keyword evidence="7" id="KW-0812">Transmembrane</keyword>
<dbReference type="PANTHER" id="PTHR37316:SF3">
    <property type="entry name" value="TEICHOIC ACID GLYCEROL-PHOSPHATE TRANSFERASE"/>
    <property type="match status" value="1"/>
</dbReference>
<dbReference type="GO" id="GO:0019350">
    <property type="term" value="P:teichoic acid biosynthetic process"/>
    <property type="evidence" value="ECO:0007669"/>
    <property type="project" value="UniProtKB-KW"/>
</dbReference>
<comment type="similarity">
    <text evidence="2">Belongs to the CDP-glycerol glycerophosphotransferase family.</text>
</comment>
<evidence type="ECO:0000256" key="7">
    <source>
        <dbReference type="SAM" id="Phobius"/>
    </source>
</evidence>
<dbReference type="Gene3D" id="3.40.50.11820">
    <property type="match status" value="1"/>
</dbReference>